<keyword evidence="3" id="KW-0804">Transcription</keyword>
<dbReference type="GO" id="GO:0003700">
    <property type="term" value="F:DNA-binding transcription factor activity"/>
    <property type="evidence" value="ECO:0007669"/>
    <property type="project" value="InterPro"/>
</dbReference>
<dbReference type="GO" id="GO:0043565">
    <property type="term" value="F:sequence-specific DNA binding"/>
    <property type="evidence" value="ECO:0007669"/>
    <property type="project" value="InterPro"/>
</dbReference>
<dbReference type="EMBL" id="JACIGO010000002">
    <property type="protein sequence ID" value="MBB4289984.1"/>
    <property type="molecule type" value="Genomic_DNA"/>
</dbReference>
<dbReference type="InterPro" id="IPR018060">
    <property type="entry name" value="HTH_AraC"/>
</dbReference>
<evidence type="ECO:0000313" key="6">
    <source>
        <dbReference type="Proteomes" id="UP000538507"/>
    </source>
</evidence>
<name>A0AAE2MJC3_RHILE</name>
<dbReference type="PANTHER" id="PTHR46796:SF15">
    <property type="entry name" value="BLL1074 PROTEIN"/>
    <property type="match status" value="1"/>
</dbReference>
<evidence type="ECO:0000259" key="4">
    <source>
        <dbReference type="PROSITE" id="PS01124"/>
    </source>
</evidence>
<accession>A0AAE2MJC3</accession>
<dbReference type="InterPro" id="IPR046532">
    <property type="entry name" value="DUF6597"/>
</dbReference>
<evidence type="ECO:0000256" key="3">
    <source>
        <dbReference type="ARBA" id="ARBA00023163"/>
    </source>
</evidence>
<evidence type="ECO:0000313" key="5">
    <source>
        <dbReference type="EMBL" id="MBB4289984.1"/>
    </source>
</evidence>
<sequence>MQRRLVRQLAGGKLIGGQQVFARPALNALSDGIIGVSGDIALASERRKDTALLAARAGRYREYAPPPPLRRHFSRLWSHALHDGPPAMVAIVPDGYCDLLLIGGRLVVAGPDRTAAFPVLRPGTIVIGARFAPGAAAPWLKTPLSALVGCSVPLGDIGRKDTAEFEARLGDCPDPSTAMALFGRLLEAAGDEEEPARDAAMIFAAADSGHQASGLLDRLGMSERQLRRRCHHHFGYGAKTLERIRRFQRFLDLCRRSDVMPLARLALEAGFADQPHMTREVGELSTLTPAVILGQLGQLDQFSK</sequence>
<dbReference type="PROSITE" id="PS01124">
    <property type="entry name" value="HTH_ARAC_FAMILY_2"/>
    <property type="match status" value="1"/>
</dbReference>
<dbReference type="AlphaFoldDB" id="A0AAE2MJC3"/>
<proteinExistence type="predicted"/>
<dbReference type="InterPro" id="IPR050204">
    <property type="entry name" value="AraC_XylS_family_regulators"/>
</dbReference>
<dbReference type="Pfam" id="PF20240">
    <property type="entry name" value="DUF6597"/>
    <property type="match status" value="1"/>
</dbReference>
<dbReference type="Gene3D" id="1.10.10.60">
    <property type="entry name" value="Homeodomain-like"/>
    <property type="match status" value="1"/>
</dbReference>
<gene>
    <name evidence="5" type="ORF">GGE16_002024</name>
</gene>
<dbReference type="SMART" id="SM00342">
    <property type="entry name" value="HTH_ARAC"/>
    <property type="match status" value="1"/>
</dbReference>
<dbReference type="Proteomes" id="UP000538507">
    <property type="component" value="Unassembled WGS sequence"/>
</dbReference>
<keyword evidence="2 5" id="KW-0238">DNA-binding</keyword>
<organism evidence="5 6">
    <name type="scientific">Rhizobium leguminosarum</name>
    <dbReference type="NCBI Taxonomy" id="384"/>
    <lineage>
        <taxon>Bacteria</taxon>
        <taxon>Pseudomonadati</taxon>
        <taxon>Pseudomonadota</taxon>
        <taxon>Alphaproteobacteria</taxon>
        <taxon>Hyphomicrobiales</taxon>
        <taxon>Rhizobiaceae</taxon>
        <taxon>Rhizobium/Agrobacterium group</taxon>
        <taxon>Rhizobium</taxon>
    </lineage>
</organism>
<reference evidence="5 6" key="1">
    <citation type="submission" date="2020-08" db="EMBL/GenBank/DDBJ databases">
        <title>Genomic Encyclopedia of Type Strains, Phase IV (KMG-V): Genome sequencing to study the core and pangenomes of soil and plant-associated prokaryotes.</title>
        <authorList>
            <person name="Whitman W."/>
        </authorList>
    </citation>
    <scope>NUCLEOTIDE SEQUENCE [LARGE SCALE GENOMIC DNA]</scope>
    <source>
        <strain evidence="5 6">SEMIA 415</strain>
    </source>
</reference>
<evidence type="ECO:0000256" key="1">
    <source>
        <dbReference type="ARBA" id="ARBA00023015"/>
    </source>
</evidence>
<dbReference type="PANTHER" id="PTHR46796">
    <property type="entry name" value="HTH-TYPE TRANSCRIPTIONAL ACTIVATOR RHAS-RELATED"/>
    <property type="match status" value="1"/>
</dbReference>
<feature type="domain" description="HTH araC/xylS-type" evidence="4">
    <location>
        <begin position="215"/>
        <end position="295"/>
    </location>
</feature>
<comment type="caution">
    <text evidence="5">The sequence shown here is derived from an EMBL/GenBank/DDBJ whole genome shotgun (WGS) entry which is preliminary data.</text>
</comment>
<keyword evidence="1" id="KW-0805">Transcription regulation</keyword>
<dbReference type="Pfam" id="PF12833">
    <property type="entry name" value="HTH_18"/>
    <property type="match status" value="1"/>
</dbReference>
<protein>
    <submittedName>
        <fullName evidence="5">AraC-like DNA-binding protein</fullName>
    </submittedName>
</protein>
<evidence type="ECO:0000256" key="2">
    <source>
        <dbReference type="ARBA" id="ARBA00023125"/>
    </source>
</evidence>